<protein>
    <submittedName>
        <fullName evidence="1">Uncharacterized protein</fullName>
    </submittedName>
</protein>
<evidence type="ECO:0000313" key="1">
    <source>
        <dbReference type="EMBL" id="CRY97438.1"/>
    </source>
</evidence>
<proteinExistence type="predicted"/>
<reference evidence="1" key="1">
    <citation type="submission" date="2015-06" db="EMBL/GenBank/DDBJ databases">
        <authorList>
            <person name="Joergensen T."/>
        </authorList>
    </citation>
    <scope>NUCLEOTIDE SEQUENCE</scope>
    <source>
        <strain evidence="1">RGFK1552</strain>
    </source>
</reference>
<accession>A0A0H5Q6B7</accession>
<name>A0A0H5Q6B7_9ZZZZ</name>
<sequence length="93" mass="10907">MTKTRKNDHTFLRSVGWSQNDDRFTILFRLHAGNERGSSVPYGPLMIWRVPSNLATDPEFTDWCNHRYDMQERAQEREAAVENMKLEEPLPGL</sequence>
<organism evidence="1">
    <name type="scientific">uncultured prokaryote</name>
    <dbReference type="NCBI Taxonomy" id="198431"/>
    <lineage>
        <taxon>unclassified sequences</taxon>
        <taxon>environmental samples</taxon>
    </lineage>
</organism>
<reference evidence="1" key="2">
    <citation type="submission" date="2015-07" db="EMBL/GenBank/DDBJ databases">
        <title>Plasmids, circular viruses and viroids from rat gut.</title>
        <authorList>
            <person name="Jorgensen T.J."/>
            <person name="Hansen M.A."/>
            <person name="Xu Z."/>
            <person name="Tabak M.A."/>
            <person name="Sorensen S.J."/>
            <person name="Hansen L.H."/>
        </authorList>
    </citation>
    <scope>NUCLEOTIDE SEQUENCE</scope>
    <source>
        <strain evidence="1">RGFK1552</strain>
    </source>
</reference>
<dbReference type="AlphaFoldDB" id="A0A0H5Q6B7"/>
<dbReference type="EMBL" id="LN854083">
    <property type="protein sequence ID" value="CRY97438.1"/>
    <property type="molecule type" value="Genomic_DNA"/>
</dbReference>